<protein>
    <submittedName>
        <fullName evidence="1">Uncharacterized protein</fullName>
    </submittedName>
</protein>
<accession>A0A2D2CXF2</accession>
<dbReference type="Proteomes" id="UP000230709">
    <property type="component" value="Chromosome"/>
</dbReference>
<evidence type="ECO:0000313" key="2">
    <source>
        <dbReference type="Proteomes" id="UP000230709"/>
    </source>
</evidence>
<sequence>MRDMCNNILVKRVLSPVSVSDNTAQVGQIIDRSGYDALAYVINIGSVADADATFAVLLEESDASDMTGAAAVADADMISQTSGTAPETAASFQFDSDNQVRKLGYIGSKRYTRLTITPASNASAALMSAVAVLGHPHSAPVTQATS</sequence>
<reference evidence="2" key="1">
    <citation type="submission" date="2017-10" db="EMBL/GenBank/DDBJ databases">
        <title>Completed PacBio SMRT sequence of Methylosinus trichosporium OB3b reveals presence of a third large plasmid.</title>
        <authorList>
            <person name="Charles T.C."/>
            <person name="Lynch M.D.J."/>
            <person name="Heil J.R."/>
            <person name="Cheng J."/>
        </authorList>
    </citation>
    <scope>NUCLEOTIDE SEQUENCE [LARGE SCALE GENOMIC DNA]</scope>
    <source>
        <strain evidence="2">OB3b</strain>
    </source>
</reference>
<dbReference type="AlphaFoldDB" id="A0A2D2CXF2"/>
<proteinExistence type="predicted"/>
<name>A0A2D2CXF2_METT3</name>
<keyword evidence="2" id="KW-1185">Reference proteome</keyword>
<gene>
    <name evidence="1" type="ORF">CQW49_05535</name>
</gene>
<dbReference type="RefSeq" id="WP_003608760.1">
    <property type="nucleotide sequence ID" value="NZ_ADVE02000001.1"/>
</dbReference>
<evidence type="ECO:0000313" key="1">
    <source>
        <dbReference type="EMBL" id="ATQ67415.1"/>
    </source>
</evidence>
<dbReference type="EMBL" id="CP023737">
    <property type="protein sequence ID" value="ATQ67415.1"/>
    <property type="molecule type" value="Genomic_DNA"/>
</dbReference>
<dbReference type="KEGG" id="mtw:CQW49_05535"/>
<dbReference type="STRING" id="595536.GCA_000178815_04050"/>
<organism evidence="1 2">
    <name type="scientific">Methylosinus trichosporium (strain ATCC 35070 / NCIMB 11131 / UNIQEM 75 / OB3b)</name>
    <dbReference type="NCBI Taxonomy" id="595536"/>
    <lineage>
        <taxon>Bacteria</taxon>
        <taxon>Pseudomonadati</taxon>
        <taxon>Pseudomonadota</taxon>
        <taxon>Alphaproteobacteria</taxon>
        <taxon>Hyphomicrobiales</taxon>
        <taxon>Methylocystaceae</taxon>
        <taxon>Methylosinus</taxon>
    </lineage>
</organism>